<comment type="caution">
    <text evidence="2">The sequence shown here is derived from an EMBL/GenBank/DDBJ whole genome shotgun (WGS) entry which is preliminary data.</text>
</comment>
<dbReference type="Gene3D" id="1.10.150.130">
    <property type="match status" value="1"/>
</dbReference>
<reference evidence="2 3" key="1">
    <citation type="submission" date="2022-12" db="EMBL/GenBank/DDBJ databases">
        <title>Chromosome-level genome of Tegillarca granosa.</title>
        <authorList>
            <person name="Kim J."/>
        </authorList>
    </citation>
    <scope>NUCLEOTIDE SEQUENCE [LARGE SCALE GENOMIC DNA]</scope>
    <source>
        <strain evidence="2">Teg-2019</strain>
        <tissue evidence="2">Adductor muscle</tissue>
    </source>
</reference>
<name>A0ABQ9F818_TEGGR</name>
<dbReference type="InterPro" id="IPR010998">
    <property type="entry name" value="Integrase_recombinase_N"/>
</dbReference>
<evidence type="ECO:0000256" key="1">
    <source>
        <dbReference type="ARBA" id="ARBA00023125"/>
    </source>
</evidence>
<dbReference type="Proteomes" id="UP001217089">
    <property type="component" value="Unassembled WGS sequence"/>
</dbReference>
<protein>
    <submittedName>
        <fullName evidence="2">Uncharacterized protein</fullName>
    </submittedName>
</protein>
<gene>
    <name evidence="2" type="ORF">KUTeg_008065</name>
</gene>
<evidence type="ECO:0000313" key="2">
    <source>
        <dbReference type="EMBL" id="KAJ8313504.1"/>
    </source>
</evidence>
<accession>A0ABQ9F818</accession>
<sequence length="152" mass="16938">MWLVVGLHVEWIPRESNVKADIPSKIGDCNGLKLDKHVSQNVLDSGADRSSSLCPRMCKLLLASKSDNTYKSYFNAFKRWELCISKHEFCSLPALPIHVALYLTHLLHQGSTTNVINTVVYGIKWAHELNGLSGPTKNSYVTSLVEAGKRIT</sequence>
<organism evidence="2 3">
    <name type="scientific">Tegillarca granosa</name>
    <name type="common">Malaysian cockle</name>
    <name type="synonym">Anadara granosa</name>
    <dbReference type="NCBI Taxonomy" id="220873"/>
    <lineage>
        <taxon>Eukaryota</taxon>
        <taxon>Metazoa</taxon>
        <taxon>Spiralia</taxon>
        <taxon>Lophotrochozoa</taxon>
        <taxon>Mollusca</taxon>
        <taxon>Bivalvia</taxon>
        <taxon>Autobranchia</taxon>
        <taxon>Pteriomorphia</taxon>
        <taxon>Arcoida</taxon>
        <taxon>Arcoidea</taxon>
        <taxon>Arcidae</taxon>
        <taxon>Tegillarca</taxon>
    </lineage>
</organism>
<proteinExistence type="predicted"/>
<keyword evidence="3" id="KW-1185">Reference proteome</keyword>
<keyword evidence="1" id="KW-0238">DNA-binding</keyword>
<evidence type="ECO:0000313" key="3">
    <source>
        <dbReference type="Proteomes" id="UP001217089"/>
    </source>
</evidence>
<dbReference type="SUPFAM" id="SSF47823">
    <property type="entry name" value="lambda integrase-like, N-terminal domain"/>
    <property type="match status" value="1"/>
</dbReference>
<dbReference type="EMBL" id="JARBDR010000342">
    <property type="protein sequence ID" value="KAJ8313504.1"/>
    <property type="molecule type" value="Genomic_DNA"/>
</dbReference>